<dbReference type="EMBL" id="GBYB01009450">
    <property type="protein sequence ID" value="JAG79217.1"/>
    <property type="molecule type" value="Transcribed_RNA"/>
</dbReference>
<accession>A0A0C9RMB4</accession>
<reference evidence="2" key="1">
    <citation type="submission" date="2015-01" db="EMBL/GenBank/DDBJ databases">
        <title>Transcriptome Assembly of Fopius arisanus.</title>
        <authorList>
            <person name="Geib S."/>
        </authorList>
    </citation>
    <scope>NUCLEOTIDE SEQUENCE</scope>
</reference>
<sequence length="167" mass="18043">MMVSIIGFVFTAFLVHQGIANYAIDVVSMRSTRVSHSHVTYGDEQDSNWIITFDEQTQNSTFEATFWQVGKFPGSSLEGIVCGNDGDQGPAAESISKILTEIIDSDDCPPLGAYTVKRSFVIEGDGFSEYLKPGFETAGISIGIFHPLSDGSKARAFSISLKISEGS</sequence>
<evidence type="ECO:0000313" key="4">
    <source>
        <dbReference type="RefSeq" id="XP_011314715.1"/>
    </source>
</evidence>
<evidence type="ECO:0000313" key="2">
    <source>
        <dbReference type="EMBL" id="JAG79217.1"/>
    </source>
</evidence>
<reference evidence="4" key="2">
    <citation type="submission" date="2025-04" db="UniProtKB">
        <authorList>
            <consortium name="RefSeq"/>
        </authorList>
    </citation>
    <scope>IDENTIFICATION</scope>
    <source>
        <strain evidence="4">USDA-PBARC FA_bdor</strain>
        <tissue evidence="4">Whole organism</tissue>
    </source>
</reference>
<protein>
    <submittedName>
        <fullName evidence="2">UxaC_2 protein</fullName>
    </submittedName>
</protein>
<name>A0A0C9RMB4_9HYME</name>
<keyword evidence="1" id="KW-0732">Signal</keyword>
<accession>A0A9R1TT26</accession>
<keyword evidence="3" id="KW-1185">Reference proteome</keyword>
<dbReference type="KEGG" id="fas:105273785"/>
<gene>
    <name evidence="2" type="primary">uxaC_2</name>
    <name evidence="4" type="synonym">LOC105273785</name>
    <name evidence="2" type="ORF">g.5369</name>
</gene>
<dbReference type="GeneID" id="105273785"/>
<feature type="chain" id="PRO_5044541774" evidence="1">
    <location>
        <begin position="21"/>
        <end position="167"/>
    </location>
</feature>
<dbReference type="Proteomes" id="UP000694866">
    <property type="component" value="Unplaced"/>
</dbReference>
<dbReference type="AlphaFoldDB" id="A0A0C9RMB4"/>
<dbReference type="RefSeq" id="XP_011314715.1">
    <property type="nucleotide sequence ID" value="XM_011316413.1"/>
</dbReference>
<proteinExistence type="predicted"/>
<organism evidence="2">
    <name type="scientific">Fopius arisanus</name>
    <dbReference type="NCBI Taxonomy" id="64838"/>
    <lineage>
        <taxon>Eukaryota</taxon>
        <taxon>Metazoa</taxon>
        <taxon>Ecdysozoa</taxon>
        <taxon>Arthropoda</taxon>
        <taxon>Hexapoda</taxon>
        <taxon>Insecta</taxon>
        <taxon>Pterygota</taxon>
        <taxon>Neoptera</taxon>
        <taxon>Endopterygota</taxon>
        <taxon>Hymenoptera</taxon>
        <taxon>Apocrita</taxon>
        <taxon>Ichneumonoidea</taxon>
        <taxon>Braconidae</taxon>
        <taxon>Opiinae</taxon>
        <taxon>Fopius</taxon>
    </lineage>
</organism>
<evidence type="ECO:0000256" key="1">
    <source>
        <dbReference type="SAM" id="SignalP"/>
    </source>
</evidence>
<dbReference type="OrthoDB" id="10507432at2759"/>
<evidence type="ECO:0000313" key="3">
    <source>
        <dbReference type="Proteomes" id="UP000694866"/>
    </source>
</evidence>
<feature type="signal peptide" evidence="1">
    <location>
        <begin position="1"/>
        <end position="20"/>
    </location>
</feature>